<gene>
    <name evidence="3" type="ORF">ACAM_0849</name>
</gene>
<dbReference type="CDD" id="cd07197">
    <property type="entry name" value="nitrilase"/>
    <property type="match status" value="1"/>
</dbReference>
<dbReference type="KEGG" id="acj:ACAM_0849"/>
<dbReference type="Proteomes" id="UP000016887">
    <property type="component" value="Chromosome"/>
</dbReference>
<evidence type="ECO:0000313" key="4">
    <source>
        <dbReference type="Proteomes" id="UP000016887"/>
    </source>
</evidence>
<dbReference type="InterPro" id="IPR003010">
    <property type="entry name" value="C-N_Hydrolase"/>
</dbReference>
<reference evidence="3 4" key="1">
    <citation type="journal article" date="2013" name="Appl. Environ. Microbiol.">
        <title>Variation of the Virus-Related Elements within Syntenic Genomes of the Hyperthermophilic Archaeon Aeropyrum.</title>
        <authorList>
            <person name="Daifuku T."/>
            <person name="Yoshida T."/>
            <person name="Kitamura T."/>
            <person name="Kawaichi S."/>
            <person name="Inoue T."/>
            <person name="Nomura K."/>
            <person name="Yoshida Y."/>
            <person name="Kuno S."/>
            <person name="Sako Y."/>
        </authorList>
    </citation>
    <scope>NUCLEOTIDE SEQUENCE [LARGE SCALE GENOMIC DNA]</scope>
    <source>
        <strain evidence="3 4">SY1</strain>
    </source>
</reference>
<dbReference type="PROSITE" id="PS50263">
    <property type="entry name" value="CN_HYDROLASE"/>
    <property type="match status" value="1"/>
</dbReference>
<evidence type="ECO:0000256" key="1">
    <source>
        <dbReference type="ARBA" id="ARBA00022801"/>
    </source>
</evidence>
<proteinExistence type="predicted"/>
<dbReference type="RefSeq" id="WP_022541591.1">
    <property type="nucleotide sequence ID" value="NC_022521.1"/>
</dbReference>
<sequence>MRLAILHSRVKLAAKRSNARRHSILIEKVVSTRTVDLIVLPSYPFTGPLIGYYPPSKARLKLRELAEKISEKNIPAGPSVSFMARWSQEYGVYILGGPIIERAGPRVYVTTVLTAPDGSIAGKYRKVSLTEEERDMGISPGKEPGIFKLKVNGSEISLGVFSDEDLATPEIFRHLQLGGSKMIIGTIFPYNSGFLGGIIDDDGLVTMDHNVVKTFLEVRSRETGVPIILVGSIIDSGVETLAYMSTIPVEPDEGVIEDKMFGPDDESPIFIDLNEKATNPRKPPEHLNILVKSLCRNNSRRGGNKAF</sequence>
<dbReference type="AlphaFoldDB" id="U3TED0"/>
<dbReference type="OrthoDB" id="39312at2157"/>
<evidence type="ECO:0000313" key="3">
    <source>
        <dbReference type="EMBL" id="BAN90318.1"/>
    </source>
</evidence>
<evidence type="ECO:0000259" key="2">
    <source>
        <dbReference type="PROSITE" id="PS50263"/>
    </source>
</evidence>
<dbReference type="Pfam" id="PF00795">
    <property type="entry name" value="CN_hydrolase"/>
    <property type="match status" value="1"/>
</dbReference>
<dbReference type="Gene3D" id="3.60.110.10">
    <property type="entry name" value="Carbon-nitrogen hydrolase"/>
    <property type="match status" value="1"/>
</dbReference>
<dbReference type="STRING" id="1198449.ACAM_0849"/>
<organism evidence="3 4">
    <name type="scientific">Aeropyrum camini SY1 = JCM 12091</name>
    <dbReference type="NCBI Taxonomy" id="1198449"/>
    <lineage>
        <taxon>Archaea</taxon>
        <taxon>Thermoproteota</taxon>
        <taxon>Thermoprotei</taxon>
        <taxon>Desulfurococcales</taxon>
        <taxon>Desulfurococcaceae</taxon>
        <taxon>Aeropyrum</taxon>
    </lineage>
</organism>
<keyword evidence="1 3" id="KW-0378">Hydrolase</keyword>
<dbReference type="InterPro" id="IPR050345">
    <property type="entry name" value="Aliph_Amidase/BUP"/>
</dbReference>
<dbReference type="InterPro" id="IPR036526">
    <property type="entry name" value="C-N_Hydrolase_sf"/>
</dbReference>
<dbReference type="GeneID" id="17111122"/>
<dbReference type="EMBL" id="AP012489">
    <property type="protein sequence ID" value="BAN90318.1"/>
    <property type="molecule type" value="Genomic_DNA"/>
</dbReference>
<dbReference type="eggNOG" id="arCOG00062">
    <property type="taxonomic scope" value="Archaea"/>
</dbReference>
<keyword evidence="4" id="KW-1185">Reference proteome</keyword>
<accession>U3TED0</accession>
<dbReference type="PANTHER" id="PTHR43674">
    <property type="entry name" value="NITRILASE C965.09-RELATED"/>
    <property type="match status" value="1"/>
</dbReference>
<protein>
    <submittedName>
        <fullName evidence="3">Predicted amidohydrolase</fullName>
    </submittedName>
</protein>
<name>U3TED0_9CREN</name>
<feature type="domain" description="CN hydrolase" evidence="2">
    <location>
        <begin position="1"/>
        <end position="281"/>
    </location>
</feature>
<dbReference type="SUPFAM" id="SSF56317">
    <property type="entry name" value="Carbon-nitrogen hydrolase"/>
    <property type="match status" value="1"/>
</dbReference>
<dbReference type="PANTHER" id="PTHR43674:SF2">
    <property type="entry name" value="BETA-UREIDOPROPIONASE"/>
    <property type="match status" value="1"/>
</dbReference>
<dbReference type="GO" id="GO:0016811">
    <property type="term" value="F:hydrolase activity, acting on carbon-nitrogen (but not peptide) bonds, in linear amides"/>
    <property type="evidence" value="ECO:0007669"/>
    <property type="project" value="UniProtKB-ARBA"/>
</dbReference>